<evidence type="ECO:0000313" key="2">
    <source>
        <dbReference type="Proteomes" id="UP000318815"/>
    </source>
</evidence>
<keyword evidence="2" id="KW-1185">Reference proteome</keyword>
<reference evidence="1 2" key="1">
    <citation type="submission" date="2019-08" db="EMBL/GenBank/DDBJ databases">
        <title>Whole genome sequencing of chitin degrading bacteria Chitinophaga pinensis YS16.</title>
        <authorList>
            <person name="Singh R.P."/>
            <person name="Manchanda G."/>
            <person name="Maurya I.K."/>
            <person name="Joshi N.K."/>
            <person name="Srivastava A.K."/>
        </authorList>
    </citation>
    <scope>NUCLEOTIDE SEQUENCE [LARGE SCALE GENOMIC DNA]</scope>
    <source>
        <strain evidence="1 2">YS-16</strain>
    </source>
</reference>
<accession>A0A5C6LP44</accession>
<sequence>MKKIFFLLLAIAFFSACQKRGDLPELPSYATFRLTSSSVEHFYEITVGDSVLEDSLSSASALSRYVVTGKQALKIKEAGKKDYVIDTLINIDRPGVEFTLIDLGGDSKPLILSGSDLETTAPAEGTRKYALLNIDTTGAMKGRVIDIRFYDIDLNDGSFKQLGELKGVQYLNPSDYIELKVPDAGIFFLEVADHSTGEIILPVDSYAGNMIFPFDENNVYLMKIYNAGGESQTFISAEPLIGLKR</sequence>
<protein>
    <recommendedName>
        <fullName evidence="3">DUF4397 domain-containing protein</fullName>
    </recommendedName>
</protein>
<dbReference type="RefSeq" id="WP_146307334.1">
    <property type="nucleotide sequence ID" value="NZ_VOHS01000034.1"/>
</dbReference>
<evidence type="ECO:0008006" key="3">
    <source>
        <dbReference type="Google" id="ProtNLM"/>
    </source>
</evidence>
<proteinExistence type="predicted"/>
<organism evidence="1 2">
    <name type="scientific">Chitinophaga pinensis</name>
    <dbReference type="NCBI Taxonomy" id="79329"/>
    <lineage>
        <taxon>Bacteria</taxon>
        <taxon>Pseudomonadati</taxon>
        <taxon>Bacteroidota</taxon>
        <taxon>Chitinophagia</taxon>
        <taxon>Chitinophagales</taxon>
        <taxon>Chitinophagaceae</taxon>
        <taxon>Chitinophaga</taxon>
    </lineage>
</organism>
<dbReference type="Proteomes" id="UP000318815">
    <property type="component" value="Unassembled WGS sequence"/>
</dbReference>
<dbReference type="EMBL" id="VOHS01000034">
    <property type="protein sequence ID" value="TWV96296.1"/>
    <property type="molecule type" value="Genomic_DNA"/>
</dbReference>
<gene>
    <name evidence="1" type="ORF">FEF09_23290</name>
</gene>
<dbReference type="AlphaFoldDB" id="A0A5C6LP44"/>
<name>A0A5C6LP44_9BACT</name>
<evidence type="ECO:0000313" key="1">
    <source>
        <dbReference type="EMBL" id="TWV96296.1"/>
    </source>
</evidence>
<comment type="caution">
    <text evidence="1">The sequence shown here is derived from an EMBL/GenBank/DDBJ whole genome shotgun (WGS) entry which is preliminary data.</text>
</comment>
<dbReference type="PROSITE" id="PS51257">
    <property type="entry name" value="PROKAR_LIPOPROTEIN"/>
    <property type="match status" value="1"/>
</dbReference>
<dbReference type="OrthoDB" id="663197at2"/>